<dbReference type="AlphaFoldDB" id="A0A0R3SSS8"/>
<evidence type="ECO:0000313" key="4">
    <source>
        <dbReference type="Proteomes" id="UP000274504"/>
    </source>
</evidence>
<evidence type="ECO:0000256" key="1">
    <source>
        <dbReference type="SAM" id="MobiDB-lite"/>
    </source>
</evidence>
<keyword evidence="2" id="KW-1133">Transmembrane helix</keyword>
<accession>A0A0R3SSS8</accession>
<name>A0A0R3SSS8_HYMDI</name>
<feature type="region of interest" description="Disordered" evidence="1">
    <location>
        <begin position="142"/>
        <end position="176"/>
    </location>
</feature>
<organism evidence="5">
    <name type="scientific">Hymenolepis diminuta</name>
    <name type="common">Rat tapeworm</name>
    <dbReference type="NCBI Taxonomy" id="6216"/>
    <lineage>
        <taxon>Eukaryota</taxon>
        <taxon>Metazoa</taxon>
        <taxon>Spiralia</taxon>
        <taxon>Lophotrochozoa</taxon>
        <taxon>Platyhelminthes</taxon>
        <taxon>Cestoda</taxon>
        <taxon>Eucestoda</taxon>
        <taxon>Cyclophyllidea</taxon>
        <taxon>Hymenolepididae</taxon>
        <taxon>Hymenolepis</taxon>
    </lineage>
</organism>
<protein>
    <submittedName>
        <fullName evidence="3 5">Uncharacterized protein</fullName>
    </submittedName>
</protein>
<evidence type="ECO:0000313" key="3">
    <source>
        <dbReference type="EMBL" id="VDL60698.1"/>
    </source>
</evidence>
<dbReference type="EMBL" id="UYSG01011070">
    <property type="protein sequence ID" value="VDL60698.1"/>
    <property type="molecule type" value="Genomic_DNA"/>
</dbReference>
<feature type="transmembrane region" description="Helical" evidence="2">
    <location>
        <begin position="57"/>
        <end position="78"/>
    </location>
</feature>
<sequence length="176" mass="19890">MKYVERAVQPGSNQTNHQIDPQMPPIQPPTQVPWTKMSRVRGFVLDYVQTHIKIYKIVACCALFVSLNLIIGGAILAARNNSAWDHSFEDFNAYVSGQSKYAAGIAMIMFGVFLFTCSIVFFCCSFQLKFVQRVVEPDNRRQQQFYPNTPKQPPPYPTNVDQIMPTAPTNPPPYPG</sequence>
<feature type="transmembrane region" description="Helical" evidence="2">
    <location>
        <begin position="101"/>
        <end position="124"/>
    </location>
</feature>
<reference evidence="5" key="1">
    <citation type="submission" date="2017-02" db="UniProtKB">
        <authorList>
            <consortium name="WormBaseParasite"/>
        </authorList>
    </citation>
    <scope>IDENTIFICATION</scope>
</reference>
<evidence type="ECO:0000256" key="2">
    <source>
        <dbReference type="SAM" id="Phobius"/>
    </source>
</evidence>
<reference evidence="3 4" key="2">
    <citation type="submission" date="2018-11" db="EMBL/GenBank/DDBJ databases">
        <authorList>
            <consortium name="Pathogen Informatics"/>
        </authorList>
    </citation>
    <scope>NUCLEOTIDE SEQUENCE [LARGE SCALE GENOMIC DNA]</scope>
</reference>
<feature type="region of interest" description="Disordered" evidence="1">
    <location>
        <begin position="1"/>
        <end position="25"/>
    </location>
</feature>
<dbReference type="WBParaSite" id="HDID_0000838201-mRNA-1">
    <property type="protein sequence ID" value="HDID_0000838201-mRNA-1"/>
    <property type="gene ID" value="HDID_0000838201"/>
</dbReference>
<gene>
    <name evidence="3" type="ORF">HDID_LOCUS8380</name>
</gene>
<keyword evidence="2" id="KW-0472">Membrane</keyword>
<dbReference type="OrthoDB" id="10450235at2759"/>
<proteinExistence type="predicted"/>
<keyword evidence="2" id="KW-0812">Transmembrane</keyword>
<evidence type="ECO:0000313" key="5">
    <source>
        <dbReference type="WBParaSite" id="HDID_0000838201-mRNA-1"/>
    </source>
</evidence>
<dbReference type="Proteomes" id="UP000274504">
    <property type="component" value="Unassembled WGS sequence"/>
</dbReference>